<dbReference type="Gene3D" id="3.90.110.10">
    <property type="entry name" value="Lactate dehydrogenase/glycoside hydrolase, family 4, C-terminal"/>
    <property type="match status" value="1"/>
</dbReference>
<keyword evidence="2 7" id="KW-0560">Oxidoreductase</keyword>
<evidence type="ECO:0000256" key="3">
    <source>
        <dbReference type="ARBA" id="ARBA00023027"/>
    </source>
</evidence>
<protein>
    <submittedName>
        <fullName evidence="10">Lactate/malate dehydrogenase</fullName>
    </submittedName>
</protein>
<dbReference type="Pfam" id="PF00056">
    <property type="entry name" value="Ldh_1_N"/>
    <property type="match status" value="1"/>
</dbReference>
<feature type="binding site" evidence="5">
    <location>
        <position position="141"/>
    </location>
    <ligand>
        <name>substrate</name>
    </ligand>
</feature>
<dbReference type="SUPFAM" id="SSF56327">
    <property type="entry name" value="LDH C-terminal domain-like"/>
    <property type="match status" value="1"/>
</dbReference>
<feature type="binding site" evidence="5">
    <location>
        <position position="76"/>
    </location>
    <ligand>
        <name>substrate</name>
    </ligand>
</feature>
<evidence type="ECO:0000256" key="7">
    <source>
        <dbReference type="RuleBase" id="RU003369"/>
    </source>
</evidence>
<dbReference type="InterPro" id="IPR001236">
    <property type="entry name" value="Lactate/malate_DH_N"/>
</dbReference>
<evidence type="ECO:0000259" key="9">
    <source>
        <dbReference type="Pfam" id="PF02866"/>
    </source>
</evidence>
<dbReference type="STRING" id="661478.OP10G_2216"/>
<evidence type="ECO:0000259" key="8">
    <source>
        <dbReference type="Pfam" id="PF00056"/>
    </source>
</evidence>
<keyword evidence="11" id="KW-1185">Reference proteome</keyword>
<feature type="binding site" evidence="6">
    <location>
        <position position="22"/>
    </location>
    <ligand>
        <name>NAD(+)</name>
        <dbReference type="ChEBI" id="CHEBI:57540"/>
    </ligand>
</feature>
<dbReference type="InterPro" id="IPR036291">
    <property type="entry name" value="NAD(P)-bd_dom_sf"/>
</dbReference>
<dbReference type="PRINTS" id="PR00086">
    <property type="entry name" value="LLDHDRGNASE"/>
</dbReference>
<dbReference type="Proteomes" id="UP000027982">
    <property type="component" value="Chromosome"/>
</dbReference>
<dbReference type="InterPro" id="IPR018177">
    <property type="entry name" value="L-lactate_DH_AS"/>
</dbReference>
<name>A0A068NVJ6_FIMGI</name>
<feature type="binding site" evidence="6">
    <location>
        <position position="83"/>
    </location>
    <ligand>
        <name>NAD(+)</name>
        <dbReference type="ChEBI" id="CHEBI:57540"/>
    </ligand>
</feature>
<proteinExistence type="inferred from homology"/>
<dbReference type="SUPFAM" id="SSF51735">
    <property type="entry name" value="NAD(P)-binding Rossmann-fold domains"/>
    <property type="match status" value="1"/>
</dbReference>
<dbReference type="KEGG" id="fgi:OP10G_2216"/>
<evidence type="ECO:0000256" key="4">
    <source>
        <dbReference type="PIRSR" id="PIRSR000102-1"/>
    </source>
</evidence>
<dbReference type="PROSITE" id="PS00064">
    <property type="entry name" value="L_LDH"/>
    <property type="match status" value="1"/>
</dbReference>
<feature type="binding site" evidence="5">
    <location>
        <position position="110"/>
    </location>
    <ligand>
        <name>substrate</name>
    </ligand>
</feature>
<dbReference type="eggNOG" id="COG0039">
    <property type="taxonomic scope" value="Bacteria"/>
</dbReference>
<comment type="similarity">
    <text evidence="1">Belongs to the LDH/MDH superfamily. LDH family.</text>
</comment>
<evidence type="ECO:0000313" key="10">
    <source>
        <dbReference type="EMBL" id="AIE85584.1"/>
    </source>
</evidence>
<dbReference type="GO" id="GO:0004459">
    <property type="term" value="F:L-lactate dehydrogenase (NAD+) activity"/>
    <property type="evidence" value="ECO:0007669"/>
    <property type="project" value="InterPro"/>
</dbReference>
<feature type="active site" description="Proton acceptor" evidence="4">
    <location>
        <position position="165"/>
    </location>
</feature>
<accession>A0A068NVJ6</accession>
<sequence length="296" mass="31170">MGSDAAYALQFGGIVREMALVDMNAEMASGEALDLRHGAALTSNQKFTSGSDYGIVDGSDCVVITAGLRRKPDETRLELVNRNVSLFKSILENLKGVKLADGATILVVSNPVDILTHLATDAGFVPPSQVLGLGTVLDTCRFRSLLADHFQVNATDVKALILGEHGDSMVPILSSATIGGVPMSTIPNYEAEIQGVFEFTRKSGAEVIRLKGGAGRAVGVSIKEVVEAIALNSEKILPVSSVQHGKLGISDIALSLPTKVGRKGVVEVLEPSVNDSEREGLHKSAQSLKEVLAQIS</sequence>
<evidence type="ECO:0000313" key="11">
    <source>
        <dbReference type="Proteomes" id="UP000027982"/>
    </source>
</evidence>
<dbReference type="InterPro" id="IPR022383">
    <property type="entry name" value="Lactate/malate_DH_C"/>
</dbReference>
<dbReference type="InterPro" id="IPR001557">
    <property type="entry name" value="L-lactate/malate_DH"/>
</dbReference>
<organism evidence="10 11">
    <name type="scientific">Fimbriimonas ginsengisoli Gsoil 348</name>
    <dbReference type="NCBI Taxonomy" id="661478"/>
    <lineage>
        <taxon>Bacteria</taxon>
        <taxon>Bacillati</taxon>
        <taxon>Armatimonadota</taxon>
        <taxon>Fimbriimonadia</taxon>
        <taxon>Fimbriimonadales</taxon>
        <taxon>Fimbriimonadaceae</taxon>
        <taxon>Fimbriimonas</taxon>
    </lineage>
</organism>
<dbReference type="HOGENOM" id="CLU_045401_2_2_0"/>
<dbReference type="PANTHER" id="PTHR43128">
    <property type="entry name" value="L-2-HYDROXYCARBOXYLATE DEHYDROGENASE (NAD(P)(+))"/>
    <property type="match status" value="1"/>
</dbReference>
<dbReference type="PIRSF" id="PIRSF000102">
    <property type="entry name" value="Lac_mal_DH"/>
    <property type="match status" value="1"/>
</dbReference>
<feature type="domain" description="Lactate/malate dehydrogenase N-terminal" evidence="8">
    <location>
        <begin position="2"/>
        <end position="132"/>
    </location>
</feature>
<dbReference type="PANTHER" id="PTHR43128:SF16">
    <property type="entry name" value="L-LACTATE DEHYDROGENASE"/>
    <property type="match status" value="1"/>
</dbReference>
<dbReference type="CDD" id="cd00300">
    <property type="entry name" value="LDH_like"/>
    <property type="match status" value="1"/>
</dbReference>
<feature type="domain" description="Lactate/malate dehydrogenase C-terminal" evidence="9">
    <location>
        <begin position="135"/>
        <end position="294"/>
    </location>
</feature>
<reference evidence="10 11" key="1">
    <citation type="journal article" date="2014" name="PLoS ONE">
        <title>The first complete genome sequence of the class fimbriimonadia in the phylum armatimonadetes.</title>
        <authorList>
            <person name="Hu Z.Y."/>
            <person name="Wang Y.Z."/>
            <person name="Im W.T."/>
            <person name="Wang S.Y."/>
            <person name="Zhao G.P."/>
            <person name="Zheng H.J."/>
            <person name="Quan Z.X."/>
        </authorList>
    </citation>
    <scope>NUCLEOTIDE SEQUENCE [LARGE SCALE GENOMIC DNA]</scope>
    <source>
        <strain evidence="10">Gsoil 348</strain>
    </source>
</reference>
<evidence type="ECO:0000256" key="5">
    <source>
        <dbReference type="PIRSR" id="PIRSR000102-2"/>
    </source>
</evidence>
<evidence type="ECO:0000256" key="1">
    <source>
        <dbReference type="ARBA" id="ARBA00006054"/>
    </source>
</evidence>
<dbReference type="AlphaFoldDB" id="A0A068NVJ6"/>
<feature type="binding site" evidence="6">
    <location>
        <begin position="108"/>
        <end position="110"/>
    </location>
    <ligand>
        <name>NAD(+)</name>
        <dbReference type="ChEBI" id="CHEBI:57540"/>
    </ligand>
</feature>
<gene>
    <name evidence="10" type="ORF">OP10G_2216</name>
</gene>
<evidence type="ECO:0000256" key="2">
    <source>
        <dbReference type="ARBA" id="ARBA00023002"/>
    </source>
</evidence>
<keyword evidence="3 6" id="KW-0520">NAD</keyword>
<evidence type="ECO:0000256" key="6">
    <source>
        <dbReference type="PIRSR" id="PIRSR000102-3"/>
    </source>
</evidence>
<dbReference type="EMBL" id="CP007139">
    <property type="protein sequence ID" value="AIE85584.1"/>
    <property type="molecule type" value="Genomic_DNA"/>
</dbReference>
<dbReference type="Pfam" id="PF02866">
    <property type="entry name" value="Ldh_1_C"/>
    <property type="match status" value="1"/>
</dbReference>
<dbReference type="GO" id="GO:0006089">
    <property type="term" value="P:lactate metabolic process"/>
    <property type="evidence" value="ECO:0007669"/>
    <property type="project" value="TreeGrafter"/>
</dbReference>
<dbReference type="InterPro" id="IPR015955">
    <property type="entry name" value="Lactate_DH/Glyco_Ohase_4_C"/>
</dbReference>
<dbReference type="Gene3D" id="3.40.50.720">
    <property type="entry name" value="NAD(P)-binding Rossmann-like Domain"/>
    <property type="match status" value="1"/>
</dbReference>
<feature type="binding site" evidence="5">
    <location>
        <position position="70"/>
    </location>
    <ligand>
        <name>substrate</name>
    </ligand>
</feature>